<evidence type="ECO:0000313" key="2">
    <source>
        <dbReference type="Proteomes" id="UP001174936"/>
    </source>
</evidence>
<organism evidence="1 2">
    <name type="scientific">Cercophora newfieldiana</name>
    <dbReference type="NCBI Taxonomy" id="92897"/>
    <lineage>
        <taxon>Eukaryota</taxon>
        <taxon>Fungi</taxon>
        <taxon>Dikarya</taxon>
        <taxon>Ascomycota</taxon>
        <taxon>Pezizomycotina</taxon>
        <taxon>Sordariomycetes</taxon>
        <taxon>Sordariomycetidae</taxon>
        <taxon>Sordariales</taxon>
        <taxon>Lasiosphaeriaceae</taxon>
        <taxon>Cercophora</taxon>
    </lineage>
</organism>
<name>A0AA40D0G5_9PEZI</name>
<dbReference type="Proteomes" id="UP001174936">
    <property type="component" value="Unassembled WGS sequence"/>
</dbReference>
<gene>
    <name evidence="1" type="ORF">B0T16DRAFT_25292</name>
</gene>
<accession>A0AA40D0G5</accession>
<dbReference type="AlphaFoldDB" id="A0AA40D0G5"/>
<comment type="caution">
    <text evidence="1">The sequence shown here is derived from an EMBL/GenBank/DDBJ whole genome shotgun (WGS) entry which is preliminary data.</text>
</comment>
<dbReference type="EMBL" id="JAULSV010000001">
    <property type="protein sequence ID" value="KAK0656003.1"/>
    <property type="molecule type" value="Genomic_DNA"/>
</dbReference>
<sequence>MITPEFNLAVLRLGLVDAEHQKVADTPLQNLVAQKTRILIKTLPDDRCEQGNSHPPCRLGDCGIWVRWAAGWAGVSRSYVDSRCKIQVHDNTQRTKTTFPAVAGACFATSLGFPDERMQNSACSIVFSSRVCAGSQTRPFQFSCLCIYPAPTRPRNQHLLALWLQKSGTGLPHHSNHQGSTGGYRGVCVCVVGCPTASP</sequence>
<proteinExistence type="predicted"/>
<protein>
    <submittedName>
        <fullName evidence="1">Uncharacterized protein</fullName>
    </submittedName>
</protein>
<evidence type="ECO:0000313" key="1">
    <source>
        <dbReference type="EMBL" id="KAK0656003.1"/>
    </source>
</evidence>
<reference evidence="1" key="1">
    <citation type="submission" date="2023-06" db="EMBL/GenBank/DDBJ databases">
        <title>Genome-scale phylogeny and comparative genomics of the fungal order Sordariales.</title>
        <authorList>
            <consortium name="Lawrence Berkeley National Laboratory"/>
            <person name="Hensen N."/>
            <person name="Bonometti L."/>
            <person name="Westerberg I."/>
            <person name="Brannstrom I.O."/>
            <person name="Guillou S."/>
            <person name="Cros-Aarteil S."/>
            <person name="Calhoun S."/>
            <person name="Haridas S."/>
            <person name="Kuo A."/>
            <person name="Mondo S."/>
            <person name="Pangilinan J."/>
            <person name="Riley R."/>
            <person name="Labutti K."/>
            <person name="Andreopoulos B."/>
            <person name="Lipzen A."/>
            <person name="Chen C."/>
            <person name="Yanf M."/>
            <person name="Daum C."/>
            <person name="Ng V."/>
            <person name="Clum A."/>
            <person name="Steindorff A."/>
            <person name="Ohm R."/>
            <person name="Martin F."/>
            <person name="Silar P."/>
            <person name="Natvig D."/>
            <person name="Lalanne C."/>
            <person name="Gautier V."/>
            <person name="Ament-Velasquez S.L."/>
            <person name="Kruys A."/>
            <person name="Hutchinson M.I."/>
            <person name="Powell A.J."/>
            <person name="Barry K."/>
            <person name="Miller A.N."/>
            <person name="Grigoriev I.V."/>
            <person name="Debuchy R."/>
            <person name="Gladieux P."/>
            <person name="Thoren M.H."/>
            <person name="Johannesson H."/>
        </authorList>
    </citation>
    <scope>NUCLEOTIDE SEQUENCE</scope>
    <source>
        <strain evidence="1">SMH2532-1</strain>
    </source>
</reference>
<keyword evidence="2" id="KW-1185">Reference proteome</keyword>